<dbReference type="EMBL" id="CP030941">
    <property type="protein sequence ID" value="UUP18483.1"/>
    <property type="molecule type" value="Genomic_DNA"/>
</dbReference>
<accession>A0ABY5MM70</accession>
<keyword evidence="3" id="KW-1185">Reference proteome</keyword>
<feature type="compositionally biased region" description="Low complexity" evidence="1">
    <location>
        <begin position="17"/>
        <end position="30"/>
    </location>
</feature>
<feature type="compositionally biased region" description="Polar residues" evidence="1">
    <location>
        <begin position="228"/>
        <end position="238"/>
    </location>
</feature>
<sequence length="250" mass="27112">MRLRTTALPTFLVTVMPRRGGPSSPRSSTSSRKRRPRRLSPRRTARNSARLVRRAGKVCGASPVDGPVNAPAPRPHLGGKPLAAPVAARRNDTAATGGSHARAEAMPALADDFRGLICALHLFKYRGVRPFLGLFVVGSFRGNDPTPWFHATPDGKPVSTFPGVALTGAFRTTTVAQRRAPGRSARTCGAYTEREAPSQRRERGRFSDVAKCSRRPPDQDEFGLDQTRPPSRLSQRSAGMTRRGAQLPQS</sequence>
<name>A0ABY5MM70_9HYPH</name>
<dbReference type="Proteomes" id="UP001342418">
    <property type="component" value="Chromosome"/>
</dbReference>
<reference evidence="2 3" key="1">
    <citation type="submission" date="2018-07" db="EMBL/GenBank/DDBJ databases">
        <title>Genome sequence of Nitratireductor thuwali#1536.</title>
        <authorList>
            <person name="Michoud G."/>
            <person name="Merlino G."/>
            <person name="Sefrji F.O."/>
            <person name="Daffonchio D."/>
        </authorList>
    </citation>
    <scope>NUCLEOTIDE SEQUENCE [LARGE SCALE GENOMIC DNA]</scope>
    <source>
        <strain evidence="3">Nit1536</strain>
    </source>
</reference>
<feature type="compositionally biased region" description="Basic residues" evidence="1">
    <location>
        <begin position="31"/>
        <end position="48"/>
    </location>
</feature>
<evidence type="ECO:0000313" key="2">
    <source>
        <dbReference type="EMBL" id="UUP18483.1"/>
    </source>
</evidence>
<feature type="region of interest" description="Disordered" evidence="1">
    <location>
        <begin position="60"/>
        <end position="82"/>
    </location>
</feature>
<evidence type="ECO:0000256" key="1">
    <source>
        <dbReference type="SAM" id="MobiDB-lite"/>
    </source>
</evidence>
<proteinExistence type="predicted"/>
<evidence type="ECO:0000313" key="3">
    <source>
        <dbReference type="Proteomes" id="UP001342418"/>
    </source>
</evidence>
<feature type="region of interest" description="Disordered" evidence="1">
    <location>
        <begin position="15"/>
        <end position="48"/>
    </location>
</feature>
<gene>
    <name evidence="2" type="ORF">NTH_02966</name>
</gene>
<feature type="compositionally biased region" description="Basic and acidic residues" evidence="1">
    <location>
        <begin position="192"/>
        <end position="208"/>
    </location>
</feature>
<protein>
    <submittedName>
        <fullName evidence="2">Uncharacterized protein</fullName>
    </submittedName>
</protein>
<organism evidence="2 3">
    <name type="scientific">Nitratireductor thuwali</name>
    <dbReference type="NCBI Taxonomy" id="2267699"/>
    <lineage>
        <taxon>Bacteria</taxon>
        <taxon>Pseudomonadati</taxon>
        <taxon>Pseudomonadota</taxon>
        <taxon>Alphaproteobacteria</taxon>
        <taxon>Hyphomicrobiales</taxon>
        <taxon>Phyllobacteriaceae</taxon>
        <taxon>Nitratireductor</taxon>
    </lineage>
</organism>
<feature type="region of interest" description="Disordered" evidence="1">
    <location>
        <begin position="177"/>
        <end position="250"/>
    </location>
</feature>